<proteinExistence type="predicted"/>
<dbReference type="InterPro" id="IPR011009">
    <property type="entry name" value="Kinase-like_dom_sf"/>
</dbReference>
<dbReference type="InterPro" id="IPR050994">
    <property type="entry name" value="At_inactive_RLKs"/>
</dbReference>
<name>A0AAW2T838_9LAMI</name>
<accession>A0AAW2T838</accession>
<keyword evidence="2" id="KW-0808">Transferase</keyword>
<sequence>MSMIYDNWRGLVAAVLKKEEIRQLCHQPSRSPSICSESSDFSASFRSSDVQLQERDSSVQEPVSRVVFLGGSSPDFLLKDIVKAFHKKLGDGTFWTSFLSELLQDVEVSDQEFLVSGTKVVIKLLSEVGVKVPEEEYKQQMKIFGNCRHENVAAPRAYYVSNKANGKLIVYDYHSQGSVSDMLRGKSRNANWETRLRIAIGAARGSWLSHEDEAIHVIHGGHGFEGDMDLETWFMKSLDCTSELFDRRLRRPIRNEKDVVEMVKTEIPGVDLEVKDSVTDWEALRAILLSHFRSMARVPADYLPAQDLAEMTEMMHVAMRCLKDGPKMTQVVLMLENIKASVSNRKPEHDRKEFNLSEKKWVWKRIF</sequence>
<dbReference type="Pfam" id="PF07714">
    <property type="entry name" value="PK_Tyr_Ser-Thr"/>
    <property type="match status" value="1"/>
</dbReference>
<feature type="domain" description="Serine-threonine/tyrosine-protein kinase catalytic" evidence="1">
    <location>
        <begin position="85"/>
        <end position="216"/>
    </location>
</feature>
<organism evidence="2">
    <name type="scientific">Sesamum latifolium</name>
    <dbReference type="NCBI Taxonomy" id="2727402"/>
    <lineage>
        <taxon>Eukaryota</taxon>
        <taxon>Viridiplantae</taxon>
        <taxon>Streptophyta</taxon>
        <taxon>Embryophyta</taxon>
        <taxon>Tracheophyta</taxon>
        <taxon>Spermatophyta</taxon>
        <taxon>Magnoliopsida</taxon>
        <taxon>eudicotyledons</taxon>
        <taxon>Gunneridae</taxon>
        <taxon>Pentapetalae</taxon>
        <taxon>asterids</taxon>
        <taxon>lamiids</taxon>
        <taxon>Lamiales</taxon>
        <taxon>Pedaliaceae</taxon>
        <taxon>Sesamum</taxon>
    </lineage>
</organism>
<reference evidence="2" key="1">
    <citation type="submission" date="2020-06" db="EMBL/GenBank/DDBJ databases">
        <authorList>
            <person name="Li T."/>
            <person name="Hu X."/>
            <person name="Zhang T."/>
            <person name="Song X."/>
            <person name="Zhang H."/>
            <person name="Dai N."/>
            <person name="Sheng W."/>
            <person name="Hou X."/>
            <person name="Wei L."/>
        </authorList>
    </citation>
    <scope>NUCLEOTIDE SEQUENCE</scope>
    <source>
        <strain evidence="2">KEN1</strain>
        <tissue evidence="2">Leaf</tissue>
    </source>
</reference>
<dbReference type="PANTHER" id="PTHR48010:SF6">
    <property type="entry name" value="OS01G0223600 PROTEIN"/>
    <property type="match status" value="1"/>
</dbReference>
<gene>
    <name evidence="2" type="ORF">Slati_4093800</name>
</gene>
<dbReference type="Gene3D" id="1.10.510.10">
    <property type="entry name" value="Transferase(Phosphotransferase) domain 1"/>
    <property type="match status" value="1"/>
</dbReference>
<dbReference type="GO" id="GO:0004672">
    <property type="term" value="F:protein kinase activity"/>
    <property type="evidence" value="ECO:0007669"/>
    <property type="project" value="InterPro"/>
</dbReference>
<dbReference type="SUPFAM" id="SSF56112">
    <property type="entry name" value="Protein kinase-like (PK-like)"/>
    <property type="match status" value="1"/>
</dbReference>
<keyword evidence="2" id="KW-0675">Receptor</keyword>
<evidence type="ECO:0000313" key="2">
    <source>
        <dbReference type="EMBL" id="KAL0400639.1"/>
    </source>
</evidence>
<dbReference type="EMBL" id="JACGWN010000015">
    <property type="protein sequence ID" value="KAL0400639.1"/>
    <property type="molecule type" value="Genomic_DNA"/>
</dbReference>
<keyword evidence="2" id="KW-0418">Kinase</keyword>
<dbReference type="AlphaFoldDB" id="A0AAW2T838"/>
<evidence type="ECO:0000259" key="1">
    <source>
        <dbReference type="Pfam" id="PF07714"/>
    </source>
</evidence>
<dbReference type="PANTHER" id="PTHR48010">
    <property type="entry name" value="OS05G0588300 PROTEIN"/>
    <property type="match status" value="1"/>
</dbReference>
<reference evidence="2" key="2">
    <citation type="journal article" date="2024" name="Plant">
        <title>Genomic evolution and insights into agronomic trait innovations of Sesamum species.</title>
        <authorList>
            <person name="Miao H."/>
            <person name="Wang L."/>
            <person name="Qu L."/>
            <person name="Liu H."/>
            <person name="Sun Y."/>
            <person name="Le M."/>
            <person name="Wang Q."/>
            <person name="Wei S."/>
            <person name="Zheng Y."/>
            <person name="Lin W."/>
            <person name="Duan Y."/>
            <person name="Cao H."/>
            <person name="Xiong S."/>
            <person name="Wang X."/>
            <person name="Wei L."/>
            <person name="Li C."/>
            <person name="Ma Q."/>
            <person name="Ju M."/>
            <person name="Zhao R."/>
            <person name="Li G."/>
            <person name="Mu C."/>
            <person name="Tian Q."/>
            <person name="Mei H."/>
            <person name="Zhang T."/>
            <person name="Gao T."/>
            <person name="Zhang H."/>
        </authorList>
    </citation>
    <scope>NUCLEOTIDE SEQUENCE</scope>
    <source>
        <strain evidence="2">KEN1</strain>
    </source>
</reference>
<protein>
    <submittedName>
        <fullName evidence="2">Inactive receptor kinase</fullName>
    </submittedName>
</protein>
<dbReference type="InterPro" id="IPR001245">
    <property type="entry name" value="Ser-Thr/Tyr_kinase_cat_dom"/>
</dbReference>
<comment type="caution">
    <text evidence="2">The sequence shown here is derived from an EMBL/GenBank/DDBJ whole genome shotgun (WGS) entry which is preliminary data.</text>
</comment>